<reference evidence="6 7" key="1">
    <citation type="submission" date="2014-06" db="EMBL/GenBank/DDBJ databases">
        <title>Whole Genome Sequences of Three Symbiotic Endozoicomonas Bacteria.</title>
        <authorList>
            <person name="Neave M.J."/>
            <person name="Apprill A."/>
            <person name="Voolstra C.R."/>
        </authorList>
    </citation>
    <scope>NUCLEOTIDE SEQUENCE [LARGE SCALE GENOMIC DNA]</scope>
    <source>
        <strain evidence="6 7">DSM 22380</strain>
    </source>
</reference>
<dbReference type="RefSeq" id="WP_020584069.1">
    <property type="nucleotide sequence ID" value="NZ_JOJP01000001.1"/>
</dbReference>
<dbReference type="Pfam" id="PF00126">
    <property type="entry name" value="HTH_1"/>
    <property type="match status" value="1"/>
</dbReference>
<accession>A0A081K7Q4</accession>
<dbReference type="InterPro" id="IPR036390">
    <property type="entry name" value="WH_DNA-bd_sf"/>
</dbReference>
<evidence type="ECO:0000256" key="4">
    <source>
        <dbReference type="ARBA" id="ARBA00023163"/>
    </source>
</evidence>
<dbReference type="PROSITE" id="PS50931">
    <property type="entry name" value="HTH_LYSR"/>
    <property type="match status" value="1"/>
</dbReference>
<dbReference type="Pfam" id="PF03466">
    <property type="entry name" value="LysR_substrate"/>
    <property type="match status" value="1"/>
</dbReference>
<dbReference type="Proteomes" id="UP000027997">
    <property type="component" value="Unassembled WGS sequence"/>
</dbReference>
<dbReference type="EMBL" id="JOJP01000001">
    <property type="protein sequence ID" value="KEI70180.1"/>
    <property type="molecule type" value="Genomic_DNA"/>
</dbReference>
<dbReference type="SUPFAM" id="SSF46785">
    <property type="entry name" value="Winged helix' DNA-binding domain"/>
    <property type="match status" value="1"/>
</dbReference>
<dbReference type="AlphaFoldDB" id="A0A081K7Q4"/>
<dbReference type="eggNOG" id="COG0583">
    <property type="taxonomic scope" value="Bacteria"/>
</dbReference>
<evidence type="ECO:0000256" key="1">
    <source>
        <dbReference type="ARBA" id="ARBA00009437"/>
    </source>
</evidence>
<proteinExistence type="inferred from homology"/>
<name>A0A081K7Q4_9GAMM</name>
<dbReference type="Gene3D" id="1.10.10.10">
    <property type="entry name" value="Winged helix-like DNA-binding domain superfamily/Winged helix DNA-binding domain"/>
    <property type="match status" value="1"/>
</dbReference>
<dbReference type="InterPro" id="IPR050389">
    <property type="entry name" value="LysR-type_TF"/>
</dbReference>
<keyword evidence="2" id="KW-0805">Transcription regulation</keyword>
<dbReference type="STRING" id="305900.GV64_04960"/>
<evidence type="ECO:0000256" key="2">
    <source>
        <dbReference type="ARBA" id="ARBA00023015"/>
    </source>
</evidence>
<comment type="similarity">
    <text evidence="1">Belongs to the LysR transcriptional regulatory family.</text>
</comment>
<evidence type="ECO:0000313" key="6">
    <source>
        <dbReference type="EMBL" id="KEI70180.1"/>
    </source>
</evidence>
<gene>
    <name evidence="6" type="ORF">GV64_04960</name>
</gene>
<dbReference type="InterPro" id="IPR036388">
    <property type="entry name" value="WH-like_DNA-bd_sf"/>
</dbReference>
<evidence type="ECO:0000256" key="3">
    <source>
        <dbReference type="ARBA" id="ARBA00023125"/>
    </source>
</evidence>
<comment type="caution">
    <text evidence="6">The sequence shown here is derived from an EMBL/GenBank/DDBJ whole genome shotgun (WGS) entry which is preliminary data.</text>
</comment>
<keyword evidence="3" id="KW-0238">DNA-binding</keyword>
<dbReference type="SUPFAM" id="SSF53850">
    <property type="entry name" value="Periplasmic binding protein-like II"/>
    <property type="match status" value="1"/>
</dbReference>
<dbReference type="Gene3D" id="3.40.190.10">
    <property type="entry name" value="Periplasmic binding protein-like II"/>
    <property type="match status" value="2"/>
</dbReference>
<keyword evidence="7" id="KW-1185">Reference proteome</keyword>
<evidence type="ECO:0000313" key="7">
    <source>
        <dbReference type="Proteomes" id="UP000027997"/>
    </source>
</evidence>
<dbReference type="GO" id="GO:0003700">
    <property type="term" value="F:DNA-binding transcription factor activity"/>
    <property type="evidence" value="ECO:0007669"/>
    <property type="project" value="InterPro"/>
</dbReference>
<sequence>MTKPLKQNLSRIDLNLLTALEALLEERSVTRAASRLFIGQPAMSHHLNRLRELFDDPLLVRQGSQMKLTRRAKELAPKVKKILDQVRNDLLLVQEFDPASFDGHLNIGLTDYAESLYAEVIVQALLQSSPNCTVSFILVDRDSAFTLFRNGRLDLAIGSLGDGPNELAVDKLYTEKHVCLFDNERLQLGIPLSYDDFLSVDHALINNTGNVKGVVDDLLAQRGDRRKVRVTCGRFTSLLRLLPEQPLISVVPQVLAALGRPDQGLTMSPCPVPVPDFDIYVAWRKEDNDAPVLQWLRELVAGTVKQRRLSILP</sequence>
<dbReference type="GO" id="GO:0003677">
    <property type="term" value="F:DNA binding"/>
    <property type="evidence" value="ECO:0007669"/>
    <property type="project" value="UniProtKB-KW"/>
</dbReference>
<dbReference type="PRINTS" id="PR00039">
    <property type="entry name" value="HTHLYSR"/>
</dbReference>
<dbReference type="PANTHER" id="PTHR30118:SF15">
    <property type="entry name" value="TRANSCRIPTIONAL REGULATORY PROTEIN"/>
    <property type="match status" value="1"/>
</dbReference>
<keyword evidence="4" id="KW-0804">Transcription</keyword>
<dbReference type="PANTHER" id="PTHR30118">
    <property type="entry name" value="HTH-TYPE TRANSCRIPTIONAL REGULATOR LEUO-RELATED"/>
    <property type="match status" value="1"/>
</dbReference>
<feature type="domain" description="HTH lysR-type" evidence="5">
    <location>
        <begin position="12"/>
        <end position="69"/>
    </location>
</feature>
<evidence type="ECO:0000259" key="5">
    <source>
        <dbReference type="PROSITE" id="PS50931"/>
    </source>
</evidence>
<protein>
    <recommendedName>
        <fullName evidence="5">HTH lysR-type domain-containing protein</fullName>
    </recommendedName>
</protein>
<dbReference type="InterPro" id="IPR000847">
    <property type="entry name" value="LysR_HTH_N"/>
</dbReference>
<dbReference type="InterPro" id="IPR005119">
    <property type="entry name" value="LysR_subst-bd"/>
</dbReference>
<organism evidence="6 7">
    <name type="scientific">Endozoicomonas elysicola</name>
    <dbReference type="NCBI Taxonomy" id="305900"/>
    <lineage>
        <taxon>Bacteria</taxon>
        <taxon>Pseudomonadati</taxon>
        <taxon>Pseudomonadota</taxon>
        <taxon>Gammaproteobacteria</taxon>
        <taxon>Oceanospirillales</taxon>
        <taxon>Endozoicomonadaceae</taxon>
        <taxon>Endozoicomonas</taxon>
    </lineage>
</organism>